<dbReference type="RefSeq" id="WP_146170715.1">
    <property type="nucleotide sequence ID" value="NZ_PZKG01000241.1"/>
</dbReference>
<dbReference type="Pfam" id="PF02452">
    <property type="entry name" value="PemK_toxin"/>
    <property type="match status" value="1"/>
</dbReference>
<dbReference type="Proteomes" id="UP000241010">
    <property type="component" value="Unassembled WGS sequence"/>
</dbReference>
<evidence type="ECO:0000313" key="1">
    <source>
        <dbReference type="EMBL" id="PTE19511.1"/>
    </source>
</evidence>
<organism evidence="1 2">
    <name type="scientific">Cereibacter changlensis JA139</name>
    <dbReference type="NCBI Taxonomy" id="1188249"/>
    <lineage>
        <taxon>Bacteria</taxon>
        <taxon>Pseudomonadati</taxon>
        <taxon>Pseudomonadota</taxon>
        <taxon>Alphaproteobacteria</taxon>
        <taxon>Rhodobacterales</taxon>
        <taxon>Paracoccaceae</taxon>
        <taxon>Cereibacter</taxon>
    </lineage>
</organism>
<keyword evidence="2" id="KW-1185">Reference proteome</keyword>
<dbReference type="GO" id="GO:0003677">
    <property type="term" value="F:DNA binding"/>
    <property type="evidence" value="ECO:0007669"/>
    <property type="project" value="InterPro"/>
</dbReference>
<dbReference type="OrthoDB" id="9808744at2"/>
<name>A0A2T4JNN9_9RHOB</name>
<sequence>MERGDIYIVGLDPTKGHEQQGTRPVLVVSPGSFNRLTG</sequence>
<accession>A0A2T4JNN9</accession>
<comment type="caution">
    <text evidence="1">The sequence shown here is derived from an EMBL/GenBank/DDBJ whole genome shotgun (WGS) entry which is preliminary data.</text>
</comment>
<dbReference type="Gene3D" id="2.30.30.110">
    <property type="match status" value="1"/>
</dbReference>
<dbReference type="EMBL" id="PZKG01000241">
    <property type="protein sequence ID" value="PTE19511.1"/>
    <property type="molecule type" value="Genomic_DNA"/>
</dbReference>
<dbReference type="InterPro" id="IPR003477">
    <property type="entry name" value="PemK-like"/>
</dbReference>
<evidence type="ECO:0000313" key="2">
    <source>
        <dbReference type="Proteomes" id="UP000241010"/>
    </source>
</evidence>
<dbReference type="SUPFAM" id="SSF50118">
    <property type="entry name" value="Cell growth inhibitor/plasmid maintenance toxic component"/>
    <property type="match status" value="1"/>
</dbReference>
<proteinExistence type="predicted"/>
<gene>
    <name evidence="1" type="ORF">C5F48_22545</name>
</gene>
<protein>
    <submittedName>
        <fullName evidence="1">Pemk protein</fullName>
    </submittedName>
</protein>
<feature type="non-terminal residue" evidence="1">
    <location>
        <position position="38"/>
    </location>
</feature>
<reference evidence="1 2" key="1">
    <citation type="submission" date="2018-03" db="EMBL/GenBank/DDBJ databases">
        <title>Cereibacter changlensis.</title>
        <authorList>
            <person name="Meyer T.E."/>
            <person name="Miller S."/>
            <person name="Lodha T."/>
            <person name="Gandham S."/>
            <person name="Chintalapati S."/>
            <person name="Chintalapati V.R."/>
        </authorList>
    </citation>
    <scope>NUCLEOTIDE SEQUENCE [LARGE SCALE GENOMIC DNA]</scope>
    <source>
        <strain evidence="1 2">JA139</strain>
    </source>
</reference>
<dbReference type="InterPro" id="IPR011067">
    <property type="entry name" value="Plasmid_toxin/cell-grow_inhib"/>
</dbReference>
<dbReference type="AlphaFoldDB" id="A0A2T4JNN9"/>